<dbReference type="Proteomes" id="UP000000739">
    <property type="component" value="Chromosome"/>
</dbReference>
<proteinExistence type="predicted"/>
<dbReference type="KEGG" id="dal:Dalk_1543"/>
<gene>
    <name evidence="1" type="ordered locus">Dalk_1543</name>
</gene>
<dbReference type="HOGENOM" id="CLU_3182819_0_0_7"/>
<name>B8FAE5_DESAL</name>
<sequence>MTVRAAADNGAWQSSILHRRVSAVGAAFSVMETINLLRTKALSKTK</sequence>
<keyword evidence="2" id="KW-1185">Reference proteome</keyword>
<reference evidence="1 2" key="1">
    <citation type="journal article" date="2012" name="Environ. Microbiol.">
        <title>The genome sequence of Desulfatibacillum alkenivorans AK-01: a blueprint for anaerobic alkane oxidation.</title>
        <authorList>
            <person name="Callaghan A.V."/>
            <person name="Morris B.E."/>
            <person name="Pereira I.A."/>
            <person name="McInerney M.J."/>
            <person name="Austin R.N."/>
            <person name="Groves J.T."/>
            <person name="Kukor J.J."/>
            <person name="Suflita J.M."/>
            <person name="Young L.Y."/>
            <person name="Zylstra G.J."/>
            <person name="Wawrik B."/>
        </authorList>
    </citation>
    <scope>NUCLEOTIDE SEQUENCE [LARGE SCALE GENOMIC DNA]</scope>
    <source>
        <strain evidence="1 2">AK-01</strain>
    </source>
</reference>
<evidence type="ECO:0000313" key="2">
    <source>
        <dbReference type="Proteomes" id="UP000000739"/>
    </source>
</evidence>
<accession>B8FAE5</accession>
<dbReference type="AlphaFoldDB" id="B8FAE5"/>
<dbReference type="EMBL" id="CP001322">
    <property type="protein sequence ID" value="ACL03241.1"/>
    <property type="molecule type" value="Genomic_DNA"/>
</dbReference>
<evidence type="ECO:0000313" key="1">
    <source>
        <dbReference type="EMBL" id="ACL03241.1"/>
    </source>
</evidence>
<organism evidence="1 2">
    <name type="scientific">Desulfatibacillum aliphaticivorans</name>
    <dbReference type="NCBI Taxonomy" id="218208"/>
    <lineage>
        <taxon>Bacteria</taxon>
        <taxon>Pseudomonadati</taxon>
        <taxon>Thermodesulfobacteriota</taxon>
        <taxon>Desulfobacteria</taxon>
        <taxon>Desulfobacterales</taxon>
        <taxon>Desulfatibacillaceae</taxon>
        <taxon>Desulfatibacillum</taxon>
    </lineage>
</organism>
<protein>
    <submittedName>
        <fullName evidence="1">Uncharacterized protein</fullName>
    </submittedName>
</protein>